<organism evidence="11 12">
    <name type="scientific">Portunus trituberculatus</name>
    <name type="common">Swimming crab</name>
    <name type="synonym">Neptunus trituberculatus</name>
    <dbReference type="NCBI Taxonomy" id="210409"/>
    <lineage>
        <taxon>Eukaryota</taxon>
        <taxon>Metazoa</taxon>
        <taxon>Ecdysozoa</taxon>
        <taxon>Arthropoda</taxon>
        <taxon>Crustacea</taxon>
        <taxon>Multicrustacea</taxon>
        <taxon>Malacostraca</taxon>
        <taxon>Eumalacostraca</taxon>
        <taxon>Eucarida</taxon>
        <taxon>Decapoda</taxon>
        <taxon>Pleocyemata</taxon>
        <taxon>Brachyura</taxon>
        <taxon>Eubrachyura</taxon>
        <taxon>Portunoidea</taxon>
        <taxon>Portunidae</taxon>
        <taxon>Portuninae</taxon>
        <taxon>Portunus</taxon>
    </lineage>
</organism>
<dbReference type="InterPro" id="IPR016186">
    <property type="entry name" value="C-type_lectin-like/link_sf"/>
</dbReference>
<feature type="compositionally biased region" description="Low complexity" evidence="5">
    <location>
        <begin position="451"/>
        <end position="468"/>
    </location>
</feature>
<dbReference type="Pfam" id="PF00059">
    <property type="entry name" value="Lectin_C"/>
    <property type="match status" value="1"/>
</dbReference>
<evidence type="ECO:0000256" key="3">
    <source>
        <dbReference type="ARBA" id="ARBA00022989"/>
    </source>
</evidence>
<dbReference type="InterPro" id="IPR000421">
    <property type="entry name" value="FA58C"/>
</dbReference>
<evidence type="ECO:0000256" key="1">
    <source>
        <dbReference type="ARBA" id="ARBA00004141"/>
    </source>
</evidence>
<keyword evidence="7" id="KW-0732">Signal</keyword>
<feature type="region of interest" description="Disordered" evidence="5">
    <location>
        <begin position="389"/>
        <end position="491"/>
    </location>
</feature>
<dbReference type="OrthoDB" id="6350332at2759"/>
<dbReference type="SMART" id="SM00034">
    <property type="entry name" value="CLECT"/>
    <property type="match status" value="1"/>
</dbReference>
<dbReference type="CDD" id="cd00037">
    <property type="entry name" value="CLECT"/>
    <property type="match status" value="1"/>
</dbReference>
<keyword evidence="12" id="KW-1185">Reference proteome</keyword>
<dbReference type="Gene3D" id="1.20.1070.10">
    <property type="entry name" value="Rhodopsin 7-helix transmembrane proteins"/>
    <property type="match status" value="1"/>
</dbReference>
<feature type="transmembrane region" description="Helical" evidence="6">
    <location>
        <begin position="1027"/>
        <end position="1056"/>
    </location>
</feature>
<evidence type="ECO:0000259" key="8">
    <source>
        <dbReference type="PROSITE" id="PS50022"/>
    </source>
</evidence>
<evidence type="ECO:0000313" key="12">
    <source>
        <dbReference type="Proteomes" id="UP000324222"/>
    </source>
</evidence>
<name>A0A5B7CMG8_PORTR</name>
<keyword evidence="3 6" id="KW-1133">Transmembrane helix</keyword>
<dbReference type="InterPro" id="IPR017981">
    <property type="entry name" value="GPCR_2-like_7TM"/>
</dbReference>
<feature type="transmembrane region" description="Helical" evidence="6">
    <location>
        <begin position="971"/>
        <end position="990"/>
    </location>
</feature>
<feature type="compositionally biased region" description="Polar residues" evidence="5">
    <location>
        <begin position="424"/>
        <end position="446"/>
    </location>
</feature>
<dbReference type="GO" id="GO:0005886">
    <property type="term" value="C:plasma membrane"/>
    <property type="evidence" value="ECO:0007669"/>
    <property type="project" value="TreeGrafter"/>
</dbReference>
<feature type="transmembrane region" description="Helical" evidence="6">
    <location>
        <begin position="997"/>
        <end position="1015"/>
    </location>
</feature>
<feature type="chain" id="PRO_5022964568" evidence="7">
    <location>
        <begin position="27"/>
        <end position="1293"/>
    </location>
</feature>
<accession>A0A5B7CMG8</accession>
<feature type="transmembrane region" description="Helical" evidence="6">
    <location>
        <begin position="1109"/>
        <end position="1128"/>
    </location>
</feature>
<feature type="transmembrane region" description="Helical" evidence="6">
    <location>
        <begin position="1156"/>
        <end position="1174"/>
    </location>
</feature>
<dbReference type="Pfam" id="PF00002">
    <property type="entry name" value="7tm_2"/>
    <property type="match status" value="1"/>
</dbReference>
<dbReference type="SUPFAM" id="SSF49785">
    <property type="entry name" value="Galactose-binding domain-like"/>
    <property type="match status" value="1"/>
</dbReference>
<comment type="subcellular location">
    <subcellularLocation>
        <location evidence="1">Membrane</location>
        <topology evidence="1">Multi-pass membrane protein</topology>
    </subcellularLocation>
</comment>
<evidence type="ECO:0000256" key="2">
    <source>
        <dbReference type="ARBA" id="ARBA00022692"/>
    </source>
</evidence>
<dbReference type="CDD" id="cd13952">
    <property type="entry name" value="7tm_classB"/>
    <property type="match status" value="1"/>
</dbReference>
<dbReference type="Proteomes" id="UP000324222">
    <property type="component" value="Unassembled WGS sequence"/>
</dbReference>
<feature type="transmembrane region" description="Helical" evidence="6">
    <location>
        <begin position="1068"/>
        <end position="1089"/>
    </location>
</feature>
<dbReference type="EMBL" id="VSRR010000125">
    <property type="protein sequence ID" value="MPC10630.1"/>
    <property type="molecule type" value="Genomic_DNA"/>
</dbReference>
<dbReference type="InterPro" id="IPR008979">
    <property type="entry name" value="Galactose-bd-like_sf"/>
</dbReference>
<evidence type="ECO:0000259" key="9">
    <source>
        <dbReference type="PROSITE" id="PS50041"/>
    </source>
</evidence>
<dbReference type="PANTHER" id="PTHR12011:SF347">
    <property type="entry name" value="FI21270P1-RELATED"/>
    <property type="match status" value="1"/>
</dbReference>
<feature type="compositionally biased region" description="Low complexity" evidence="5">
    <location>
        <begin position="389"/>
        <end position="423"/>
    </location>
</feature>
<sequence>MVAKHTLTITAMVILSLSVKCCFLSANRCDTPVGLQDGTIPDANITFPERVRLGGDAAWCFTVSGGAVITLTVDLGTTRLVSGVMVQGPPASLYPITYHYAIGFWILNSTVDATGPWGICCGDNVILDEYEEAEVTQVHPLESLVLARYLRLQFRTDVLSIGNDTKCLRLEILGCPTDMEPDSGVGLTAERSGWVVMSWRPPVVQLPQVDGSLAPFTLTTTDYQVSVSRTGGGEPDMAWEANVKALRYVLPLPLWGATYSATVVCVHQGRQIGCGAASLTAVLDSCDTCIEDEVSWENVEGATQTTGYGAFLADVSLSADVLWNGTLKLTWLSAQVCDMTSESAAQPTMAAVPQPTQTTQVIQTTQSSQTKDVPQATDTTAGVLQAADTTTTTTSIPQATDTTSITSISQATDRTATTQATQTPEGANNNGSAATDVPSLTDNVSPSEAVLTPPTRQPTTLPQQTPSLVPDIPLLAPGSPSPTTDAPTLPPPTGTVVTAVTYTLNITYNNASIFFLRAPLEQASETVQQGEGSTPGEQVMRVFMTLLSFQTLYTVSVVCNFGSISLECGTRSTFTDLPLHIVRVEGQDVVHVLADGRAGWAQQEARCRRGDGNLVSLSTREEEALLMRSLTRDPSRQPNNFWLGLNLCQTYTGTRWSDGSVWRDIWRVYNPDSQLSSTTCCIKAAWTMNQYSWIGEACDALLPAVCEYRPNGLMGRVALLEQATANTTQAGVTWTYEPNFWTPTSFQISYCPFRNLENVVTDSGNASDTCLTSDLDAEAREHQQDDLEPFTEYQVTVAPSFMQLNYTSGAAITYIRTFPENPLLVRVDSAGFVNIMYALKVSEFSGEEEISVRLAITNPYAVVAQRRVPASGVRFGGIQLGVNYTVSVREVQPLRRREALTLLALVINDLQPDTGYTLVLEADLGSNVLVTSEEFTIFTTNDTTGKLVSPLLLGMSPMLQYQALQLVCNSLLVAACIITMLFFFATGMFYQDCVAQLGFESALMVAYLVLMIVYPTSAQTNSETACIGVAVALHFLFLCAFTFLMLEALTIAHLLVIYIKSPFQRSNWVMVVAGVSLPLLVVAFTAGFGSQEYPDLSVGNCWVNPNGSAMWGEVVPICLLVAATIFLLGNTFFTQQTPPELAEEDHRGRQCDSHKLRWVVLALCVELLVAWSFGVAANQSGDQGTYVFFCVMTLVLATTIVGARTSFDDTFRSKMHRLCCGTELTYKRSEILSISARSRITPTRKPEDVSRTGHQLLFNCCGYVGSLLNSATGITIRESAIEHSNLDTGIKHG</sequence>
<protein>
    <submittedName>
        <fullName evidence="11">Adhesion G protein-coupled receptor L3</fullName>
    </submittedName>
</protein>
<feature type="compositionally biased region" description="Low complexity" evidence="5">
    <location>
        <begin position="348"/>
        <end position="370"/>
    </location>
</feature>
<feature type="transmembrane region" description="Helical" evidence="6">
    <location>
        <begin position="1186"/>
        <end position="1207"/>
    </location>
</feature>
<feature type="domain" description="C-type lectin" evidence="9">
    <location>
        <begin position="600"/>
        <end position="707"/>
    </location>
</feature>
<dbReference type="Gene3D" id="3.10.100.10">
    <property type="entry name" value="Mannose-Binding Protein A, subunit A"/>
    <property type="match status" value="1"/>
</dbReference>
<feature type="domain" description="G-protein coupled receptors family 2 profile 2" evidence="10">
    <location>
        <begin position="961"/>
        <end position="1128"/>
    </location>
</feature>
<dbReference type="PROSITE" id="PS50022">
    <property type="entry name" value="FA58C_3"/>
    <property type="match status" value="1"/>
</dbReference>
<gene>
    <name evidence="11" type="primary">ADGRL3_1</name>
    <name evidence="11" type="ORF">E2C01_003267</name>
</gene>
<feature type="domain" description="F5/8 type C" evidence="8">
    <location>
        <begin position="21"/>
        <end position="175"/>
    </location>
</feature>
<proteinExistence type="predicted"/>
<evidence type="ECO:0000256" key="5">
    <source>
        <dbReference type="SAM" id="MobiDB-lite"/>
    </source>
</evidence>
<dbReference type="PROSITE" id="PS50041">
    <property type="entry name" value="C_TYPE_LECTIN_2"/>
    <property type="match status" value="1"/>
</dbReference>
<feature type="signal peptide" evidence="7">
    <location>
        <begin position="1"/>
        <end position="26"/>
    </location>
</feature>
<dbReference type="GO" id="GO:0007166">
    <property type="term" value="P:cell surface receptor signaling pathway"/>
    <property type="evidence" value="ECO:0007669"/>
    <property type="project" value="InterPro"/>
</dbReference>
<dbReference type="InterPro" id="IPR000832">
    <property type="entry name" value="GPCR_2_secretin-like"/>
</dbReference>
<reference evidence="11 12" key="1">
    <citation type="submission" date="2019-05" db="EMBL/GenBank/DDBJ databases">
        <title>Another draft genome of Portunus trituberculatus and its Hox gene families provides insights of decapod evolution.</title>
        <authorList>
            <person name="Jeong J.-H."/>
            <person name="Song I."/>
            <person name="Kim S."/>
            <person name="Choi T."/>
            <person name="Kim D."/>
            <person name="Ryu S."/>
            <person name="Kim W."/>
        </authorList>
    </citation>
    <scope>NUCLEOTIDE SEQUENCE [LARGE SCALE GENOMIC DNA]</scope>
    <source>
        <tissue evidence="11">Muscle</tissue>
    </source>
</reference>
<keyword evidence="11" id="KW-0675">Receptor</keyword>
<feature type="region of interest" description="Disordered" evidence="5">
    <location>
        <begin position="348"/>
        <end position="376"/>
    </location>
</feature>
<evidence type="ECO:0000256" key="4">
    <source>
        <dbReference type="ARBA" id="ARBA00023136"/>
    </source>
</evidence>
<dbReference type="SUPFAM" id="SSF56436">
    <property type="entry name" value="C-type lectin-like"/>
    <property type="match status" value="1"/>
</dbReference>
<dbReference type="GO" id="GO:0004930">
    <property type="term" value="F:G protein-coupled receptor activity"/>
    <property type="evidence" value="ECO:0007669"/>
    <property type="project" value="InterPro"/>
</dbReference>
<keyword evidence="4 6" id="KW-0472">Membrane</keyword>
<dbReference type="InterPro" id="IPR001304">
    <property type="entry name" value="C-type_lectin-like"/>
</dbReference>
<dbReference type="InterPro" id="IPR016187">
    <property type="entry name" value="CTDL_fold"/>
</dbReference>
<dbReference type="Gene3D" id="2.60.120.260">
    <property type="entry name" value="Galactose-binding domain-like"/>
    <property type="match status" value="1"/>
</dbReference>
<evidence type="ECO:0000259" key="10">
    <source>
        <dbReference type="PROSITE" id="PS50261"/>
    </source>
</evidence>
<comment type="caution">
    <text evidence="11">The sequence shown here is derived from an EMBL/GenBank/DDBJ whole genome shotgun (WGS) entry which is preliminary data.</text>
</comment>
<dbReference type="PROSITE" id="PS50261">
    <property type="entry name" value="G_PROTEIN_RECEP_F2_4"/>
    <property type="match status" value="1"/>
</dbReference>
<dbReference type="PANTHER" id="PTHR12011">
    <property type="entry name" value="ADHESION G-PROTEIN COUPLED RECEPTOR"/>
    <property type="match status" value="1"/>
</dbReference>
<evidence type="ECO:0000256" key="6">
    <source>
        <dbReference type="SAM" id="Phobius"/>
    </source>
</evidence>
<evidence type="ECO:0000256" key="7">
    <source>
        <dbReference type="SAM" id="SignalP"/>
    </source>
</evidence>
<evidence type="ECO:0000313" key="11">
    <source>
        <dbReference type="EMBL" id="MPC10630.1"/>
    </source>
</evidence>
<keyword evidence="2 6" id="KW-0812">Transmembrane</keyword>